<reference evidence="2" key="1">
    <citation type="submission" date="2020-11" db="EMBL/GenBank/DDBJ databases">
        <title>Nocardia NEAU-351.nov., a novel actinomycete isolated from the cow dung.</title>
        <authorList>
            <person name="Zhang X."/>
        </authorList>
    </citation>
    <scope>NUCLEOTIDE SEQUENCE</scope>
    <source>
        <strain evidence="2">NEAU-351</strain>
    </source>
</reference>
<feature type="transmembrane region" description="Helical" evidence="1">
    <location>
        <begin position="54"/>
        <end position="72"/>
    </location>
</feature>
<keyword evidence="1" id="KW-1133">Transmembrane helix</keyword>
<accession>A0A931IF47</accession>
<evidence type="ECO:0000256" key="1">
    <source>
        <dbReference type="SAM" id="Phobius"/>
    </source>
</evidence>
<protein>
    <submittedName>
        <fullName evidence="2">Uncharacterized protein</fullName>
    </submittedName>
</protein>
<dbReference type="AlphaFoldDB" id="A0A931IF47"/>
<dbReference type="RefSeq" id="WP_196151264.1">
    <property type="nucleotide sequence ID" value="NZ_JADMLG010000009.1"/>
</dbReference>
<comment type="caution">
    <text evidence="2">The sequence shown here is derived from an EMBL/GenBank/DDBJ whole genome shotgun (WGS) entry which is preliminary data.</text>
</comment>
<dbReference type="Proteomes" id="UP000655751">
    <property type="component" value="Unassembled WGS sequence"/>
</dbReference>
<evidence type="ECO:0000313" key="2">
    <source>
        <dbReference type="EMBL" id="MBH0778937.1"/>
    </source>
</evidence>
<gene>
    <name evidence="2" type="ORF">IT779_21900</name>
</gene>
<sequence length="127" mass="12780">MLAGALVSALSAGRLAVFGMLAVGQFAAHAALSGVIGHEHGREAAAPGLPGGWMVAAHVVATVLCGVLVLAARRLYDLVSTAVAAATSRPGRAPMPTVRGVWNREVGAWHTCQEGAAGPRAPPVSAR</sequence>
<keyword evidence="1" id="KW-0472">Membrane</keyword>
<proteinExistence type="predicted"/>
<keyword evidence="3" id="KW-1185">Reference proteome</keyword>
<name>A0A931IF47_9NOCA</name>
<evidence type="ECO:0000313" key="3">
    <source>
        <dbReference type="Proteomes" id="UP000655751"/>
    </source>
</evidence>
<dbReference type="EMBL" id="JADMLG010000009">
    <property type="protein sequence ID" value="MBH0778937.1"/>
    <property type="molecule type" value="Genomic_DNA"/>
</dbReference>
<keyword evidence="1" id="KW-0812">Transmembrane</keyword>
<organism evidence="2 3">
    <name type="scientific">Nocardia bovistercoris</name>
    <dbReference type="NCBI Taxonomy" id="2785916"/>
    <lineage>
        <taxon>Bacteria</taxon>
        <taxon>Bacillati</taxon>
        <taxon>Actinomycetota</taxon>
        <taxon>Actinomycetes</taxon>
        <taxon>Mycobacteriales</taxon>
        <taxon>Nocardiaceae</taxon>
        <taxon>Nocardia</taxon>
    </lineage>
</organism>